<dbReference type="OMA" id="RDDENFH"/>
<dbReference type="STRING" id="4155.A0A022Q2K5"/>
<keyword evidence="11" id="KW-1133">Transmembrane helix</keyword>
<comment type="subcellular location">
    <subcellularLocation>
        <location evidence="2">Membrane</location>
        <topology evidence="2">Single-pass membrane protein</topology>
    </subcellularLocation>
</comment>
<dbReference type="PhylomeDB" id="A0A022Q2K5"/>
<keyword evidence="5 9" id="KW-0479">Metal-binding</keyword>
<dbReference type="PRINTS" id="PR00385">
    <property type="entry name" value="P450"/>
</dbReference>
<dbReference type="EMBL" id="KI632211">
    <property type="protein sequence ID" value="EYU22201.1"/>
    <property type="molecule type" value="Genomic_DNA"/>
</dbReference>
<dbReference type="GO" id="GO:0020037">
    <property type="term" value="F:heme binding"/>
    <property type="evidence" value="ECO:0007669"/>
    <property type="project" value="InterPro"/>
</dbReference>
<dbReference type="AlphaFoldDB" id="A0A022Q2K5"/>
<dbReference type="Pfam" id="PF00067">
    <property type="entry name" value="p450"/>
    <property type="match status" value="1"/>
</dbReference>
<evidence type="ECO:0000256" key="5">
    <source>
        <dbReference type="ARBA" id="ARBA00022723"/>
    </source>
</evidence>
<keyword evidence="7 9" id="KW-0408">Iron</keyword>
<dbReference type="GO" id="GO:0004497">
    <property type="term" value="F:monooxygenase activity"/>
    <property type="evidence" value="ECO:0007669"/>
    <property type="project" value="UniProtKB-KW"/>
</dbReference>
<keyword evidence="11" id="KW-0812">Transmembrane</keyword>
<dbReference type="InterPro" id="IPR017972">
    <property type="entry name" value="Cyt_P450_CS"/>
</dbReference>
<dbReference type="SUPFAM" id="SSF48264">
    <property type="entry name" value="Cytochrome P450"/>
    <property type="match status" value="1"/>
</dbReference>
<dbReference type="KEGG" id="egt:105974966"/>
<dbReference type="InterPro" id="IPR001128">
    <property type="entry name" value="Cyt_P450"/>
</dbReference>
<evidence type="ECO:0000256" key="3">
    <source>
        <dbReference type="ARBA" id="ARBA00010617"/>
    </source>
</evidence>
<sequence>MLSFNQQQILDGFRFHPFLLSLLGLLSLYFVAKRLYKNPSLISNKKLPPSPPKLPVLGNLHQLSTLAHRSFQSLGTKHGPVMLIHFGNTPAVIVQSANAAKEIMKTNDLIFADKPYTRTTRRLFYDLKDISVAPYGEYWRKLKSICVLQLLSGNRVQSFGFIREEETALLMEKINESSKNLELVNLSELFVSVTNDVICRAVFGRKYSEGEGGKRFLMLLRKVLELMGSMSIGEFIPWLSWINYVNGFDREVDRVAREVDGFLEMVIQEHMNNEGVEISRDESRDNFVDILMSLYKDDKSDVSVDRDGIKAIILDIIAGGTDTTSATLEWTMSELLRHPIALKNLQNEVREITRGKNVITENDLSKMHYLKAVVKETLRLHPPIPFLARVARENVKVMGYDISIGTMIITNTWAIGRDSESWNEPEKFMPERFLTSSVDFKGLDFELIPFGAGRRGCPGVTFAMAGIELMLANVVQKFEWELPKGTTCEGLDMTEQAGVTTHRKNPLLAVATPCSDF</sequence>
<dbReference type="PRINTS" id="PR00463">
    <property type="entry name" value="EP450I"/>
</dbReference>
<dbReference type="OrthoDB" id="1470350at2759"/>
<evidence type="ECO:0008006" key="14">
    <source>
        <dbReference type="Google" id="ProtNLM"/>
    </source>
</evidence>
<evidence type="ECO:0000256" key="9">
    <source>
        <dbReference type="PIRSR" id="PIRSR602401-1"/>
    </source>
</evidence>
<protein>
    <recommendedName>
        <fullName evidence="14">Cytochrome P450</fullName>
    </recommendedName>
</protein>
<gene>
    <name evidence="12" type="ORF">MIMGU_mgv1a018940mg</name>
</gene>
<dbReference type="InterPro" id="IPR036396">
    <property type="entry name" value="Cyt_P450_sf"/>
</dbReference>
<name>A0A022Q2K5_ERYGU</name>
<organism evidence="12 13">
    <name type="scientific">Erythranthe guttata</name>
    <name type="common">Yellow monkey flower</name>
    <name type="synonym">Mimulus guttatus</name>
    <dbReference type="NCBI Taxonomy" id="4155"/>
    <lineage>
        <taxon>Eukaryota</taxon>
        <taxon>Viridiplantae</taxon>
        <taxon>Streptophyta</taxon>
        <taxon>Embryophyta</taxon>
        <taxon>Tracheophyta</taxon>
        <taxon>Spermatophyta</taxon>
        <taxon>Magnoliopsida</taxon>
        <taxon>eudicotyledons</taxon>
        <taxon>Gunneridae</taxon>
        <taxon>Pentapetalae</taxon>
        <taxon>asterids</taxon>
        <taxon>lamiids</taxon>
        <taxon>Lamiales</taxon>
        <taxon>Phrymaceae</taxon>
        <taxon>Erythranthe</taxon>
    </lineage>
</organism>
<reference evidence="12 13" key="1">
    <citation type="journal article" date="2013" name="Proc. Natl. Acad. Sci. U.S.A.">
        <title>Fine-scale variation in meiotic recombination in Mimulus inferred from population shotgun sequencing.</title>
        <authorList>
            <person name="Hellsten U."/>
            <person name="Wright K.M."/>
            <person name="Jenkins J."/>
            <person name="Shu S."/>
            <person name="Yuan Y."/>
            <person name="Wessler S.R."/>
            <person name="Schmutz J."/>
            <person name="Willis J.H."/>
            <person name="Rokhsar D.S."/>
        </authorList>
    </citation>
    <scope>NUCLEOTIDE SEQUENCE [LARGE SCALE GENOMIC DNA]</scope>
    <source>
        <strain evidence="13">cv. DUN x IM62</strain>
    </source>
</reference>
<dbReference type="PANTHER" id="PTHR47955:SF15">
    <property type="entry name" value="CYTOCHROME P450 71A2-LIKE"/>
    <property type="match status" value="1"/>
</dbReference>
<dbReference type="GO" id="GO:0016020">
    <property type="term" value="C:membrane"/>
    <property type="evidence" value="ECO:0007669"/>
    <property type="project" value="UniProtKB-SubCell"/>
</dbReference>
<keyword evidence="4 9" id="KW-0349">Heme</keyword>
<evidence type="ECO:0000313" key="12">
    <source>
        <dbReference type="EMBL" id="EYU22201.1"/>
    </source>
</evidence>
<dbReference type="PANTHER" id="PTHR47955">
    <property type="entry name" value="CYTOCHROME P450 FAMILY 71 PROTEIN"/>
    <property type="match status" value="1"/>
</dbReference>
<feature type="transmembrane region" description="Helical" evidence="11">
    <location>
        <begin position="12"/>
        <end position="32"/>
    </location>
</feature>
<evidence type="ECO:0000256" key="6">
    <source>
        <dbReference type="ARBA" id="ARBA00023002"/>
    </source>
</evidence>
<comment type="cofactor">
    <cofactor evidence="1 9">
        <name>heme</name>
        <dbReference type="ChEBI" id="CHEBI:30413"/>
    </cofactor>
</comment>
<keyword evidence="11" id="KW-0472">Membrane</keyword>
<evidence type="ECO:0000256" key="7">
    <source>
        <dbReference type="ARBA" id="ARBA00023004"/>
    </source>
</evidence>
<evidence type="ECO:0000256" key="4">
    <source>
        <dbReference type="ARBA" id="ARBA00022617"/>
    </source>
</evidence>
<proteinExistence type="inferred from homology"/>
<dbReference type="PROSITE" id="PS00086">
    <property type="entry name" value="CYTOCHROME_P450"/>
    <property type="match status" value="1"/>
</dbReference>
<keyword evidence="13" id="KW-1185">Reference proteome</keyword>
<feature type="binding site" description="axial binding residue" evidence="9">
    <location>
        <position position="457"/>
    </location>
    <ligand>
        <name>heme</name>
        <dbReference type="ChEBI" id="CHEBI:30413"/>
    </ligand>
    <ligandPart>
        <name>Fe</name>
        <dbReference type="ChEBI" id="CHEBI:18248"/>
    </ligandPart>
</feature>
<accession>A0A022Q2K5</accession>
<keyword evidence="6 10" id="KW-0560">Oxidoreductase</keyword>
<keyword evidence="8 10" id="KW-0503">Monooxygenase</keyword>
<evidence type="ECO:0000313" key="13">
    <source>
        <dbReference type="Proteomes" id="UP000030748"/>
    </source>
</evidence>
<dbReference type="GO" id="GO:0016705">
    <property type="term" value="F:oxidoreductase activity, acting on paired donors, with incorporation or reduction of molecular oxygen"/>
    <property type="evidence" value="ECO:0007669"/>
    <property type="project" value="InterPro"/>
</dbReference>
<evidence type="ECO:0000256" key="2">
    <source>
        <dbReference type="ARBA" id="ARBA00004167"/>
    </source>
</evidence>
<dbReference type="CDD" id="cd11072">
    <property type="entry name" value="CYP71-like"/>
    <property type="match status" value="1"/>
</dbReference>
<dbReference type="eggNOG" id="KOG0156">
    <property type="taxonomic scope" value="Eukaryota"/>
</dbReference>
<dbReference type="FunFam" id="1.10.630.10:FF:000011">
    <property type="entry name" value="Cytochrome P450 83B1"/>
    <property type="match status" value="1"/>
</dbReference>
<evidence type="ECO:0000256" key="8">
    <source>
        <dbReference type="ARBA" id="ARBA00023033"/>
    </source>
</evidence>
<evidence type="ECO:0000256" key="11">
    <source>
        <dbReference type="SAM" id="Phobius"/>
    </source>
</evidence>
<dbReference type="Proteomes" id="UP000030748">
    <property type="component" value="Unassembled WGS sequence"/>
</dbReference>
<evidence type="ECO:0000256" key="1">
    <source>
        <dbReference type="ARBA" id="ARBA00001971"/>
    </source>
</evidence>
<dbReference type="GO" id="GO:0016491">
    <property type="term" value="F:oxidoreductase activity"/>
    <property type="evidence" value="ECO:0000318"/>
    <property type="project" value="GO_Central"/>
</dbReference>
<comment type="similarity">
    <text evidence="3 10">Belongs to the cytochrome P450 family.</text>
</comment>
<evidence type="ECO:0000256" key="10">
    <source>
        <dbReference type="RuleBase" id="RU000461"/>
    </source>
</evidence>
<dbReference type="GO" id="GO:0005506">
    <property type="term" value="F:iron ion binding"/>
    <property type="evidence" value="ECO:0007669"/>
    <property type="project" value="InterPro"/>
</dbReference>
<dbReference type="InterPro" id="IPR002401">
    <property type="entry name" value="Cyt_P450_E_grp-I"/>
</dbReference>
<dbReference type="Gene3D" id="1.10.630.10">
    <property type="entry name" value="Cytochrome P450"/>
    <property type="match status" value="1"/>
</dbReference>